<dbReference type="AlphaFoldDB" id="A0AAD3P133"/>
<sequence>MGRLQAAPARFAKASPRISSVGEGPDRLRRRDQTVSWRRWYKTSDWQRLRWSCLEAARFTCVRCGFVSLSPRASDMVADHKLPHRGDRDLFFDPLNLQCLCSTCHNRDKQREERSCRPV</sequence>
<evidence type="ECO:0000256" key="1">
    <source>
        <dbReference type="SAM" id="MobiDB-lite"/>
    </source>
</evidence>
<proteinExistence type="predicted"/>
<comment type="caution">
    <text evidence="2">The sequence shown here is derived from an EMBL/GenBank/DDBJ whole genome shotgun (WGS) entry which is preliminary data.</text>
</comment>
<accession>A0AAD3P133</accession>
<dbReference type="EMBL" id="BSFH01000093">
    <property type="protein sequence ID" value="GLK65677.1"/>
    <property type="molecule type" value="Genomic_DNA"/>
</dbReference>
<name>A0AAD3P133_9RHOB</name>
<dbReference type="InterPro" id="IPR003615">
    <property type="entry name" value="HNH_nuc"/>
</dbReference>
<reference evidence="2" key="2">
    <citation type="submission" date="2023-01" db="EMBL/GenBank/DDBJ databases">
        <authorList>
            <person name="Sun Q."/>
            <person name="Evtushenko L."/>
        </authorList>
    </citation>
    <scope>NUCLEOTIDE SEQUENCE</scope>
    <source>
        <strain evidence="2">VKM B-2222</strain>
    </source>
</reference>
<protein>
    <recommendedName>
        <fullName evidence="4">HNH endonuclease</fullName>
    </recommendedName>
</protein>
<dbReference type="CDD" id="cd00085">
    <property type="entry name" value="HNHc"/>
    <property type="match status" value="1"/>
</dbReference>
<feature type="region of interest" description="Disordered" evidence="1">
    <location>
        <begin position="1"/>
        <end position="26"/>
    </location>
</feature>
<organism evidence="2 3">
    <name type="scientific">Paracoccus kondratievae</name>
    <dbReference type="NCBI Taxonomy" id="135740"/>
    <lineage>
        <taxon>Bacteria</taxon>
        <taxon>Pseudomonadati</taxon>
        <taxon>Pseudomonadota</taxon>
        <taxon>Alphaproteobacteria</taxon>
        <taxon>Rhodobacterales</taxon>
        <taxon>Paracoccaceae</taxon>
        <taxon>Paracoccus</taxon>
    </lineage>
</organism>
<gene>
    <name evidence="2" type="ORF">GCM10017635_31540</name>
</gene>
<evidence type="ECO:0000313" key="3">
    <source>
        <dbReference type="Proteomes" id="UP001143349"/>
    </source>
</evidence>
<dbReference type="Proteomes" id="UP001143349">
    <property type="component" value="Unassembled WGS sequence"/>
</dbReference>
<evidence type="ECO:0008006" key="4">
    <source>
        <dbReference type="Google" id="ProtNLM"/>
    </source>
</evidence>
<keyword evidence="3" id="KW-1185">Reference proteome</keyword>
<evidence type="ECO:0000313" key="2">
    <source>
        <dbReference type="EMBL" id="GLK65677.1"/>
    </source>
</evidence>
<reference evidence="2" key="1">
    <citation type="journal article" date="2014" name="Int. J. Syst. Evol. Microbiol.">
        <title>Complete genome sequence of Corynebacterium casei LMG S-19264T (=DSM 44701T), isolated from a smear-ripened cheese.</title>
        <authorList>
            <consortium name="US DOE Joint Genome Institute (JGI-PGF)"/>
            <person name="Walter F."/>
            <person name="Albersmeier A."/>
            <person name="Kalinowski J."/>
            <person name="Ruckert C."/>
        </authorList>
    </citation>
    <scope>NUCLEOTIDE SEQUENCE</scope>
    <source>
        <strain evidence="2">VKM B-2222</strain>
    </source>
</reference>
<dbReference type="Gene3D" id="1.10.30.50">
    <property type="match status" value="1"/>
</dbReference>